<proteinExistence type="predicted"/>
<reference evidence="2" key="2">
    <citation type="submission" date="2020-09" db="EMBL/GenBank/DDBJ databases">
        <authorList>
            <person name="Sun Q."/>
            <person name="Zhou Y."/>
        </authorList>
    </citation>
    <scope>NUCLEOTIDE SEQUENCE</scope>
    <source>
        <strain evidence="2">CGMCC 1.15725</strain>
    </source>
</reference>
<dbReference type="RefSeq" id="WP_189041973.1">
    <property type="nucleotide sequence ID" value="NZ_BMJQ01000001.1"/>
</dbReference>
<keyword evidence="3" id="KW-1185">Reference proteome</keyword>
<name>A0A8J2YPM5_9PROT</name>
<sequence length="296" mass="32248">MVRLSSTLSRTCRAGALCVVLLVLLAAPAALAASIPLDEPGFTKAVAKLFRKAMPGTKIKVEGPLALEVRPPDGGSQRAQLDTIYSFCQRNPADCDAAVEQHVARMSATFLQLNVAPDRKLLRAVLRPSVYVEQIRKIYAGKEEPPIEPFVGDLWIVCAFDMPEAIKYLAPGDLAKMNLSKDEALAIAKKNNVEMFQPIERAARAFPDDGVGIVSNNAYDSSRLLAFDSWAPIAAKTGGQLLASAPAADAVIFFDARRPDALDIMRRYTAMVAAHETRPFPPQIFRWSPAGWIVTE</sequence>
<comment type="caution">
    <text evidence="2">The sequence shown here is derived from an EMBL/GenBank/DDBJ whole genome shotgun (WGS) entry which is preliminary data.</text>
</comment>
<reference evidence="2" key="1">
    <citation type="journal article" date="2014" name="Int. J. Syst. Evol. Microbiol.">
        <title>Complete genome sequence of Corynebacterium casei LMG S-19264T (=DSM 44701T), isolated from a smear-ripened cheese.</title>
        <authorList>
            <consortium name="US DOE Joint Genome Institute (JGI-PGF)"/>
            <person name="Walter F."/>
            <person name="Albersmeier A."/>
            <person name="Kalinowski J."/>
            <person name="Ruckert C."/>
        </authorList>
    </citation>
    <scope>NUCLEOTIDE SEQUENCE</scope>
    <source>
        <strain evidence="2">CGMCC 1.15725</strain>
    </source>
</reference>
<evidence type="ECO:0008006" key="4">
    <source>
        <dbReference type="Google" id="ProtNLM"/>
    </source>
</evidence>
<protein>
    <recommendedName>
        <fullName evidence="4">DUF1444 family protein</fullName>
    </recommendedName>
</protein>
<dbReference type="Proteomes" id="UP000646365">
    <property type="component" value="Unassembled WGS sequence"/>
</dbReference>
<evidence type="ECO:0000313" key="3">
    <source>
        <dbReference type="Proteomes" id="UP000646365"/>
    </source>
</evidence>
<feature type="signal peptide" evidence="1">
    <location>
        <begin position="1"/>
        <end position="32"/>
    </location>
</feature>
<evidence type="ECO:0000256" key="1">
    <source>
        <dbReference type="SAM" id="SignalP"/>
    </source>
</evidence>
<gene>
    <name evidence="2" type="ORF">GCM10011611_04400</name>
</gene>
<evidence type="ECO:0000313" key="2">
    <source>
        <dbReference type="EMBL" id="GGF02011.1"/>
    </source>
</evidence>
<organism evidence="2 3">
    <name type="scientific">Aliidongia dinghuensis</name>
    <dbReference type="NCBI Taxonomy" id="1867774"/>
    <lineage>
        <taxon>Bacteria</taxon>
        <taxon>Pseudomonadati</taxon>
        <taxon>Pseudomonadota</taxon>
        <taxon>Alphaproteobacteria</taxon>
        <taxon>Rhodospirillales</taxon>
        <taxon>Dongiaceae</taxon>
        <taxon>Aliidongia</taxon>
    </lineage>
</organism>
<dbReference type="EMBL" id="BMJQ01000001">
    <property type="protein sequence ID" value="GGF02011.1"/>
    <property type="molecule type" value="Genomic_DNA"/>
</dbReference>
<keyword evidence="1" id="KW-0732">Signal</keyword>
<accession>A0A8J2YPM5</accession>
<dbReference type="AlphaFoldDB" id="A0A8J2YPM5"/>
<feature type="chain" id="PRO_5035307178" description="DUF1444 family protein" evidence="1">
    <location>
        <begin position="33"/>
        <end position="296"/>
    </location>
</feature>